<keyword evidence="4" id="KW-0249">Electron transport</keyword>
<comment type="caution">
    <text evidence="9">The sequence shown here is derived from an EMBL/GenBank/DDBJ whole genome shotgun (WGS) entry which is preliminary data.</text>
</comment>
<dbReference type="Pfam" id="PF00034">
    <property type="entry name" value="Cytochrom_C"/>
    <property type="match status" value="1"/>
</dbReference>
<protein>
    <submittedName>
        <fullName evidence="9">Cytochrome c family protein</fullName>
    </submittedName>
</protein>
<keyword evidence="7" id="KW-0732">Signal</keyword>
<sequence length="129" mass="13572">MNRFTIQVRVALAATALILGAAGGAAAADAEKGAVIFKRCTSCHTIEAGGPNRVGPNLHGLFGRKAGSLEGYTFSKAMAAADVTWTAETLDQYLADPKKLVPGTKMTFVGVKKDDERADLIAYLEQATK</sequence>
<evidence type="ECO:0000256" key="4">
    <source>
        <dbReference type="ARBA" id="ARBA00022982"/>
    </source>
</evidence>
<dbReference type="PROSITE" id="PS51007">
    <property type="entry name" value="CYTC"/>
    <property type="match status" value="1"/>
</dbReference>
<dbReference type="InterPro" id="IPR009056">
    <property type="entry name" value="Cyt_c-like_dom"/>
</dbReference>
<keyword evidence="2 6" id="KW-0349">Heme</keyword>
<reference evidence="10" key="1">
    <citation type="submission" date="2018-05" db="EMBL/GenBank/DDBJ databases">
        <title>Zavarzinia sp. HR-AS.</title>
        <authorList>
            <person name="Lee Y."/>
            <person name="Jeon C.O."/>
        </authorList>
    </citation>
    <scope>NUCLEOTIDE SEQUENCE [LARGE SCALE GENOMIC DNA]</scope>
    <source>
        <strain evidence="10">DSM 1231</strain>
    </source>
</reference>
<name>A0A317DZ50_9PROT</name>
<keyword evidence="3 6" id="KW-0479">Metal-binding</keyword>
<dbReference type="Gene3D" id="1.10.760.10">
    <property type="entry name" value="Cytochrome c-like domain"/>
    <property type="match status" value="1"/>
</dbReference>
<gene>
    <name evidence="9" type="ORF">DKG75_19660</name>
</gene>
<evidence type="ECO:0000256" key="2">
    <source>
        <dbReference type="ARBA" id="ARBA00022617"/>
    </source>
</evidence>
<proteinExistence type="predicted"/>
<evidence type="ECO:0000256" key="7">
    <source>
        <dbReference type="SAM" id="SignalP"/>
    </source>
</evidence>
<feature type="signal peptide" evidence="7">
    <location>
        <begin position="1"/>
        <end position="27"/>
    </location>
</feature>
<evidence type="ECO:0000256" key="5">
    <source>
        <dbReference type="ARBA" id="ARBA00023004"/>
    </source>
</evidence>
<dbReference type="GO" id="GO:0020037">
    <property type="term" value="F:heme binding"/>
    <property type="evidence" value="ECO:0007669"/>
    <property type="project" value="InterPro"/>
</dbReference>
<dbReference type="OrthoDB" id="9805828at2"/>
<evidence type="ECO:0000259" key="8">
    <source>
        <dbReference type="PROSITE" id="PS51007"/>
    </source>
</evidence>
<dbReference type="FunFam" id="1.10.760.10:FF:000001">
    <property type="entry name" value="Cytochrome c iso-1"/>
    <property type="match status" value="1"/>
</dbReference>
<dbReference type="InterPro" id="IPR036909">
    <property type="entry name" value="Cyt_c-like_dom_sf"/>
</dbReference>
<evidence type="ECO:0000256" key="1">
    <source>
        <dbReference type="ARBA" id="ARBA00022448"/>
    </source>
</evidence>
<dbReference type="GO" id="GO:0046872">
    <property type="term" value="F:metal ion binding"/>
    <property type="evidence" value="ECO:0007669"/>
    <property type="project" value="UniProtKB-KW"/>
</dbReference>
<dbReference type="GO" id="GO:0009055">
    <property type="term" value="F:electron transfer activity"/>
    <property type="evidence" value="ECO:0007669"/>
    <property type="project" value="InterPro"/>
</dbReference>
<dbReference type="Proteomes" id="UP000246077">
    <property type="component" value="Unassembled WGS sequence"/>
</dbReference>
<dbReference type="PANTHER" id="PTHR11961">
    <property type="entry name" value="CYTOCHROME C"/>
    <property type="match status" value="1"/>
</dbReference>
<evidence type="ECO:0000256" key="6">
    <source>
        <dbReference type="PROSITE-ProRule" id="PRU00433"/>
    </source>
</evidence>
<dbReference type="EMBL" id="QGLF01000005">
    <property type="protein sequence ID" value="PWR19170.1"/>
    <property type="molecule type" value="Genomic_DNA"/>
</dbReference>
<dbReference type="InterPro" id="IPR002327">
    <property type="entry name" value="Cyt_c_1A/1B"/>
</dbReference>
<evidence type="ECO:0000256" key="3">
    <source>
        <dbReference type="ARBA" id="ARBA00022723"/>
    </source>
</evidence>
<evidence type="ECO:0000313" key="9">
    <source>
        <dbReference type="EMBL" id="PWR19170.1"/>
    </source>
</evidence>
<feature type="chain" id="PRO_5016439964" evidence="7">
    <location>
        <begin position="28"/>
        <end position="129"/>
    </location>
</feature>
<feature type="domain" description="Cytochrome c" evidence="8">
    <location>
        <begin position="28"/>
        <end position="128"/>
    </location>
</feature>
<dbReference type="AlphaFoldDB" id="A0A317DZ50"/>
<evidence type="ECO:0000313" key="10">
    <source>
        <dbReference type="Proteomes" id="UP000246077"/>
    </source>
</evidence>
<keyword evidence="1" id="KW-0813">Transport</keyword>
<keyword evidence="10" id="KW-1185">Reference proteome</keyword>
<dbReference type="PRINTS" id="PR00604">
    <property type="entry name" value="CYTCHRMECIAB"/>
</dbReference>
<organism evidence="9 10">
    <name type="scientific">Zavarzinia compransoris</name>
    <dbReference type="NCBI Taxonomy" id="1264899"/>
    <lineage>
        <taxon>Bacteria</taxon>
        <taxon>Pseudomonadati</taxon>
        <taxon>Pseudomonadota</taxon>
        <taxon>Alphaproteobacteria</taxon>
        <taxon>Rhodospirillales</taxon>
        <taxon>Zavarziniaceae</taxon>
        <taxon>Zavarzinia</taxon>
    </lineage>
</organism>
<accession>A0A317DZ50</accession>
<keyword evidence="5 6" id="KW-0408">Iron</keyword>
<dbReference type="SUPFAM" id="SSF46626">
    <property type="entry name" value="Cytochrome c"/>
    <property type="match status" value="1"/>
</dbReference>